<keyword evidence="4 10" id="KW-0378">Hydrolase</keyword>
<reference evidence="13 14" key="1">
    <citation type="submission" date="2014-02" db="EMBL/GenBank/DDBJ databases">
        <title>The Genome Sequence of Trichophyton interdigitale MR816.</title>
        <authorList>
            <consortium name="The Broad Institute Genomics Platform"/>
            <person name="Cuomo C.A."/>
            <person name="White T.C."/>
            <person name="Graser Y."/>
            <person name="Martinez-Rossi N."/>
            <person name="Heitman J."/>
            <person name="Young S.K."/>
            <person name="Zeng Q."/>
            <person name="Gargeya S."/>
            <person name="Abouelleil A."/>
            <person name="Alvarado L."/>
            <person name="Chapman S.B."/>
            <person name="Gainer-Dewar J."/>
            <person name="Goldberg J."/>
            <person name="Griggs A."/>
            <person name="Gujja S."/>
            <person name="Hansen M."/>
            <person name="Howarth C."/>
            <person name="Imamovic A."/>
            <person name="Larimer J."/>
            <person name="Martinez D."/>
            <person name="Murphy C."/>
            <person name="Pearson M.D."/>
            <person name="Persinoti G."/>
            <person name="Poon T."/>
            <person name="Priest M."/>
            <person name="Roberts A.D."/>
            <person name="Saif S."/>
            <person name="Shea T.D."/>
            <person name="Sykes S.N."/>
            <person name="Wortman J."/>
            <person name="Nusbaum C."/>
            <person name="Birren B."/>
        </authorList>
    </citation>
    <scope>NUCLEOTIDE SEQUENCE [LARGE SCALE GENOMIC DNA]</scope>
    <source>
        <strain evidence="13 14">MR816</strain>
    </source>
</reference>
<dbReference type="PANTHER" id="PTHR45708:SF49">
    <property type="entry name" value="ENDOCHITINASE"/>
    <property type="match status" value="1"/>
</dbReference>
<feature type="domain" description="GH18" evidence="12">
    <location>
        <begin position="30"/>
        <end position="340"/>
    </location>
</feature>
<name>A0A059IXV4_TRIIM</name>
<dbReference type="STRING" id="1215338.A0A059IXV4"/>
<dbReference type="CDD" id="cd02877">
    <property type="entry name" value="GH18_hevamine_XipI_class_III"/>
    <property type="match status" value="1"/>
</dbReference>
<dbReference type="PANTHER" id="PTHR45708">
    <property type="entry name" value="ENDOCHITINASE"/>
    <property type="match status" value="1"/>
</dbReference>
<comment type="caution">
    <text evidence="13">The sequence shown here is derived from an EMBL/GenBank/DDBJ whole genome shotgun (WGS) entry which is preliminary data.</text>
</comment>
<feature type="chain" id="PRO_5001574959" description="chitinase" evidence="11">
    <location>
        <begin position="23"/>
        <end position="358"/>
    </location>
</feature>
<evidence type="ECO:0000256" key="1">
    <source>
        <dbReference type="ARBA" id="ARBA00000822"/>
    </source>
</evidence>
<dbReference type="FunFam" id="3.20.20.80:FF:000145">
    <property type="entry name" value="Class III chitinase, putative"/>
    <property type="match status" value="1"/>
</dbReference>
<evidence type="ECO:0000256" key="6">
    <source>
        <dbReference type="ARBA" id="ARBA00023277"/>
    </source>
</evidence>
<comment type="catalytic activity">
    <reaction evidence="1">
        <text>Random endo-hydrolysis of N-acetyl-beta-D-glucosaminide (1-&gt;4)-beta-linkages in chitin and chitodextrins.</text>
        <dbReference type="EC" id="3.2.1.14"/>
    </reaction>
</comment>
<dbReference type="GO" id="GO:0000272">
    <property type="term" value="P:polysaccharide catabolic process"/>
    <property type="evidence" value="ECO:0007669"/>
    <property type="project" value="UniProtKB-KW"/>
</dbReference>
<keyword evidence="7 10" id="KW-0326">Glycosidase</keyword>
<evidence type="ECO:0000256" key="11">
    <source>
        <dbReference type="SAM" id="SignalP"/>
    </source>
</evidence>
<dbReference type="AlphaFoldDB" id="A0A059IXV4"/>
<evidence type="ECO:0000256" key="5">
    <source>
        <dbReference type="ARBA" id="ARBA00023024"/>
    </source>
</evidence>
<dbReference type="GO" id="GO:0008843">
    <property type="term" value="F:endochitinase activity"/>
    <property type="evidence" value="ECO:0007669"/>
    <property type="project" value="UniProtKB-EC"/>
</dbReference>
<evidence type="ECO:0000256" key="3">
    <source>
        <dbReference type="ARBA" id="ARBA00022669"/>
    </source>
</evidence>
<dbReference type="GO" id="GO:0005576">
    <property type="term" value="C:extracellular region"/>
    <property type="evidence" value="ECO:0007669"/>
    <property type="project" value="TreeGrafter"/>
</dbReference>
<evidence type="ECO:0000256" key="10">
    <source>
        <dbReference type="RuleBase" id="RU000489"/>
    </source>
</evidence>
<sequence length="358" mass="38601">MSSVKNILSFVALFAGVKTAYAGLDSPGHNNVAIYWGQNSLNQGNGTQAQQRLSYYCESKITGADVDVIPLAFVISIKGPGGVPQINFSNQGDPCKPFPGTDLLHCPQIGEDIKTCQKKGKTILLSIGGATYSEGGFRSAEDAVAGANLLWDTFGPVKSSNSSVLRPFDDAVIDGFDLDFEGTVLNLVPFAKQLRTLYDAEKSKTFYLTAAPQCPYPDLYNKEVLEGGVKFDALFIQFYNNFCGLNNFVLGSQSQDKFNFAEWDNFAKKVSANPNVKIMVGAPANKGAASSGYVDAQTLVSVINWSKTFSSFGGVMMWDASQAWANGNFTSAVKGALSAGNSRVVRMSSAGYRSRYWN</sequence>
<comment type="similarity">
    <text evidence="9">Belongs to the glycosyl hydrolase 18 family. Chitinase class III subfamily.</text>
</comment>
<evidence type="ECO:0000313" key="14">
    <source>
        <dbReference type="Proteomes" id="UP000024533"/>
    </source>
</evidence>
<accession>A0A059IXV4</accession>
<dbReference type="InterPro" id="IPR050542">
    <property type="entry name" value="Glycosyl_Hydrlase18_Chitinase"/>
</dbReference>
<dbReference type="InterPro" id="IPR001579">
    <property type="entry name" value="Glyco_hydro_18_chit_AS"/>
</dbReference>
<dbReference type="InterPro" id="IPR017853">
    <property type="entry name" value="GH"/>
</dbReference>
<keyword evidence="3" id="KW-0147">Chitin-binding</keyword>
<evidence type="ECO:0000256" key="4">
    <source>
        <dbReference type="ARBA" id="ARBA00022801"/>
    </source>
</evidence>
<dbReference type="HOGENOM" id="CLU_007818_1_0_1"/>
<dbReference type="InterPro" id="IPR001223">
    <property type="entry name" value="Glyco_hydro18_cat"/>
</dbReference>
<gene>
    <name evidence="13" type="ORF">H109_07979</name>
</gene>
<dbReference type="Pfam" id="PF00704">
    <property type="entry name" value="Glyco_hydro_18"/>
    <property type="match status" value="1"/>
</dbReference>
<keyword evidence="5" id="KW-0146">Chitin degradation</keyword>
<dbReference type="OMA" id="CPQIGAD"/>
<keyword evidence="14" id="KW-1185">Reference proteome</keyword>
<keyword evidence="8" id="KW-0624">Polysaccharide degradation</keyword>
<evidence type="ECO:0000256" key="8">
    <source>
        <dbReference type="ARBA" id="ARBA00023326"/>
    </source>
</evidence>
<evidence type="ECO:0000256" key="7">
    <source>
        <dbReference type="ARBA" id="ARBA00023295"/>
    </source>
</evidence>
<evidence type="ECO:0000313" key="13">
    <source>
        <dbReference type="EMBL" id="KDB20062.1"/>
    </source>
</evidence>
<dbReference type="PROSITE" id="PS51910">
    <property type="entry name" value="GH18_2"/>
    <property type="match status" value="1"/>
</dbReference>
<evidence type="ECO:0000259" key="12">
    <source>
        <dbReference type="PROSITE" id="PS51910"/>
    </source>
</evidence>
<proteinExistence type="inferred from homology"/>
<dbReference type="EMBL" id="AOKY01000945">
    <property type="protein sequence ID" value="KDB20062.1"/>
    <property type="molecule type" value="Genomic_DNA"/>
</dbReference>
<feature type="signal peptide" evidence="11">
    <location>
        <begin position="1"/>
        <end position="22"/>
    </location>
</feature>
<dbReference type="InterPro" id="IPR045321">
    <property type="entry name" value="Cts1-like"/>
</dbReference>
<keyword evidence="6" id="KW-0119">Carbohydrate metabolism</keyword>
<dbReference type="SUPFAM" id="SSF51445">
    <property type="entry name" value="(Trans)glycosidases"/>
    <property type="match status" value="1"/>
</dbReference>
<dbReference type="PROSITE" id="PS01095">
    <property type="entry name" value="GH18_1"/>
    <property type="match status" value="1"/>
</dbReference>
<organism evidence="13 14">
    <name type="scientific">Trichophyton interdigitale (strain MR816)</name>
    <dbReference type="NCBI Taxonomy" id="1215338"/>
    <lineage>
        <taxon>Eukaryota</taxon>
        <taxon>Fungi</taxon>
        <taxon>Dikarya</taxon>
        <taxon>Ascomycota</taxon>
        <taxon>Pezizomycotina</taxon>
        <taxon>Eurotiomycetes</taxon>
        <taxon>Eurotiomycetidae</taxon>
        <taxon>Onygenales</taxon>
        <taxon>Arthrodermataceae</taxon>
        <taxon>Trichophyton</taxon>
    </lineage>
</organism>
<keyword evidence="11" id="KW-0732">Signal</keyword>
<evidence type="ECO:0000256" key="2">
    <source>
        <dbReference type="ARBA" id="ARBA00012729"/>
    </source>
</evidence>
<dbReference type="Proteomes" id="UP000024533">
    <property type="component" value="Unassembled WGS sequence"/>
</dbReference>
<dbReference type="OrthoDB" id="2425929at2759"/>
<dbReference type="Gene3D" id="3.20.20.80">
    <property type="entry name" value="Glycosidases"/>
    <property type="match status" value="1"/>
</dbReference>
<evidence type="ECO:0000256" key="9">
    <source>
        <dbReference type="ARBA" id="ARBA00025727"/>
    </source>
</evidence>
<protein>
    <recommendedName>
        <fullName evidence="2">chitinase</fullName>
        <ecNumber evidence="2">3.2.1.14</ecNumber>
    </recommendedName>
</protein>
<dbReference type="GO" id="GO:0006032">
    <property type="term" value="P:chitin catabolic process"/>
    <property type="evidence" value="ECO:0007669"/>
    <property type="project" value="UniProtKB-KW"/>
</dbReference>
<dbReference type="GO" id="GO:0008061">
    <property type="term" value="F:chitin binding"/>
    <property type="evidence" value="ECO:0007669"/>
    <property type="project" value="UniProtKB-KW"/>
</dbReference>
<dbReference type="EC" id="3.2.1.14" evidence="2"/>